<evidence type="ECO:0000256" key="4">
    <source>
        <dbReference type="ARBA" id="ARBA00022553"/>
    </source>
</evidence>
<protein>
    <recommendedName>
        <fullName evidence="3">histidine kinase</fullName>
        <ecNumber evidence="3">2.7.13.3</ecNumber>
    </recommendedName>
</protein>
<dbReference type="OrthoDB" id="3190595at2"/>
<dbReference type="GO" id="GO:0000155">
    <property type="term" value="F:phosphorelay sensor kinase activity"/>
    <property type="evidence" value="ECO:0007669"/>
    <property type="project" value="InterPro"/>
</dbReference>
<evidence type="ECO:0000256" key="5">
    <source>
        <dbReference type="ARBA" id="ARBA00022679"/>
    </source>
</evidence>
<evidence type="ECO:0000256" key="2">
    <source>
        <dbReference type="ARBA" id="ARBA00004236"/>
    </source>
</evidence>
<dbReference type="AlphaFoldDB" id="A0A4T9TA98"/>
<dbReference type="InterPro" id="IPR001789">
    <property type="entry name" value="Sig_transdc_resp-reg_receiver"/>
</dbReference>
<dbReference type="InterPro" id="IPR003661">
    <property type="entry name" value="HisK_dim/P_dom"/>
</dbReference>
<dbReference type="Gene3D" id="3.40.50.2300">
    <property type="match status" value="1"/>
</dbReference>
<reference evidence="11 12" key="1">
    <citation type="submission" date="2019-04" db="EMBL/GenBank/DDBJ databases">
        <title>Microbes associate with the intestines of laboratory mice.</title>
        <authorList>
            <person name="Navarre W."/>
            <person name="Wong E."/>
            <person name="Huang K.C."/>
            <person name="Tropini C."/>
            <person name="Ng K."/>
            <person name="Yu B."/>
        </authorList>
    </citation>
    <scope>NUCLEOTIDE SEQUENCE [LARGE SCALE GENOMIC DNA]</scope>
    <source>
        <strain evidence="11 12">NM48_B13</strain>
    </source>
</reference>
<gene>
    <name evidence="11" type="ORF">E5982_02465</name>
</gene>
<evidence type="ECO:0000256" key="6">
    <source>
        <dbReference type="ARBA" id="ARBA00022777"/>
    </source>
</evidence>
<organism evidence="11 12">
    <name type="scientific">Parvibacter caecicola</name>
    <dbReference type="NCBI Taxonomy" id="747645"/>
    <lineage>
        <taxon>Bacteria</taxon>
        <taxon>Bacillati</taxon>
        <taxon>Actinomycetota</taxon>
        <taxon>Coriobacteriia</taxon>
        <taxon>Coriobacteriales</taxon>
        <taxon>Coriobacteriaceae</taxon>
        <taxon>Parvibacter</taxon>
    </lineage>
</organism>
<dbReference type="EC" id="2.7.13.3" evidence="3"/>
<dbReference type="Pfam" id="PF00512">
    <property type="entry name" value="HisKA"/>
    <property type="match status" value="1"/>
</dbReference>
<accession>A0A4T9TA98</accession>
<dbReference type="SUPFAM" id="SSF47384">
    <property type="entry name" value="Homodimeric domain of signal transducing histidine kinase"/>
    <property type="match status" value="1"/>
</dbReference>
<dbReference type="CDD" id="cd00130">
    <property type="entry name" value="PAS"/>
    <property type="match status" value="1"/>
</dbReference>
<evidence type="ECO:0000313" key="12">
    <source>
        <dbReference type="Proteomes" id="UP000309454"/>
    </source>
</evidence>
<dbReference type="SMART" id="SM00388">
    <property type="entry name" value="HisKA"/>
    <property type="match status" value="1"/>
</dbReference>
<dbReference type="Proteomes" id="UP000309454">
    <property type="component" value="Unassembled WGS sequence"/>
</dbReference>
<evidence type="ECO:0000256" key="1">
    <source>
        <dbReference type="ARBA" id="ARBA00000085"/>
    </source>
</evidence>
<keyword evidence="12" id="KW-1185">Reference proteome</keyword>
<feature type="modified residue" description="4-aspartylphosphate" evidence="8">
    <location>
        <position position="702"/>
    </location>
</feature>
<dbReference type="InterPro" id="IPR005467">
    <property type="entry name" value="His_kinase_dom"/>
</dbReference>
<keyword evidence="7" id="KW-0902">Two-component regulatory system</keyword>
<dbReference type="EMBL" id="SSTM01000001">
    <property type="protein sequence ID" value="TJW12475.1"/>
    <property type="molecule type" value="Genomic_DNA"/>
</dbReference>
<comment type="catalytic activity">
    <reaction evidence="1">
        <text>ATP + protein L-histidine = ADP + protein N-phospho-L-histidine.</text>
        <dbReference type="EC" id="2.7.13.3"/>
    </reaction>
</comment>
<name>A0A4T9TA98_9ACTN</name>
<dbReference type="InterPro" id="IPR036097">
    <property type="entry name" value="HisK_dim/P_sf"/>
</dbReference>
<dbReference type="InterPro" id="IPR004358">
    <property type="entry name" value="Sig_transdc_His_kin-like_C"/>
</dbReference>
<dbReference type="PANTHER" id="PTHR43047">
    <property type="entry name" value="TWO-COMPONENT HISTIDINE PROTEIN KINASE"/>
    <property type="match status" value="1"/>
</dbReference>
<keyword evidence="5" id="KW-0808">Transferase</keyword>
<dbReference type="InterPro" id="IPR035965">
    <property type="entry name" value="PAS-like_dom_sf"/>
</dbReference>
<dbReference type="SUPFAM" id="SSF55785">
    <property type="entry name" value="PYP-like sensor domain (PAS domain)"/>
    <property type="match status" value="1"/>
</dbReference>
<evidence type="ECO:0000256" key="7">
    <source>
        <dbReference type="ARBA" id="ARBA00023012"/>
    </source>
</evidence>
<sequence length="786" mass="87115">MNEVLESSKIIFDRSTRPFGIARVHLDAEGNPADVTIEYLNSAMAATADCAPDDLRGRNIYEIWPDGDRAWLDYFYRAAYQGEAVEFETVSVAYRTFQNVVVFPIMEGYCGYELQDITNWMTHSHSAMESVAAGMFFYEARTRLLLLTEPARESCGLDISYLSVEEFATALFDGDAVRRVREGIEELPSHCAKVLFEEELRDGRWIRISLSRTTAASRFATGFLEDITQLKETQAASARRSEIIEGLSAEYFILYNVDLTQDRIEPYLVRTEVAAYFAKVIEGGMAYGDWLEDYCANYVAREHKAEVFAHLNPEALRRYAEGGPGAPADLSVVFKRLFGSEEQFIELRVIKTGEGARGVVLAARNINDEVQKKMDQSEALETALAVAKHANESKTTFLTNISHDLRTPLNSIMGYCDLALAHLDDSGSMVSSLEKIRLSSNHLLNLINDILDVNRIESGKMVLSEQAIDLVQLVAEVRDVFAGQAKEKGIAFTVDASKVKHRHVLSDPLRLKQIMLNTVGNALKYTDEGGCVDLLVLEGAVSPNGAGMYEVVVRDDGCGMSTDFLDRVFLPFERDSMGRAPQTEGTGLGMTITKNLVDLLGGTISVKSKLRAGTQFDILLPLRLNRSKPVESPGAAGEGDYRSIRFDGLRVLIADDDELSREMMGATLEDFGFSFQLAEDGDEAVEAVAESPEGYFDAVVMDMRMPRMEGDVATRAIRALPRADVAQMPIIALTADAFEEMYRRSREAGMTAHATKPLNTKELILLLDRFLHGVSENPWPTEGGNA</sequence>
<dbReference type="SUPFAM" id="SSF55874">
    <property type="entry name" value="ATPase domain of HSP90 chaperone/DNA topoisomerase II/histidine kinase"/>
    <property type="match status" value="1"/>
</dbReference>
<dbReference type="InterPro" id="IPR011006">
    <property type="entry name" value="CheY-like_superfamily"/>
</dbReference>
<dbReference type="InterPro" id="IPR003594">
    <property type="entry name" value="HATPase_dom"/>
</dbReference>
<evidence type="ECO:0000313" key="11">
    <source>
        <dbReference type="EMBL" id="TJW12475.1"/>
    </source>
</evidence>
<feature type="domain" description="Histidine kinase" evidence="9">
    <location>
        <begin position="400"/>
        <end position="624"/>
    </location>
</feature>
<keyword evidence="6" id="KW-0418">Kinase</keyword>
<dbReference type="Gene3D" id="1.10.287.130">
    <property type="match status" value="1"/>
</dbReference>
<comment type="caution">
    <text evidence="11">The sequence shown here is derived from an EMBL/GenBank/DDBJ whole genome shotgun (WGS) entry which is preliminary data.</text>
</comment>
<feature type="domain" description="Response regulatory" evidence="10">
    <location>
        <begin position="650"/>
        <end position="771"/>
    </location>
</feature>
<evidence type="ECO:0000256" key="8">
    <source>
        <dbReference type="PROSITE-ProRule" id="PRU00169"/>
    </source>
</evidence>
<dbReference type="InterPro" id="IPR036890">
    <property type="entry name" value="HATPase_C_sf"/>
</dbReference>
<proteinExistence type="predicted"/>
<dbReference type="CDD" id="cd00082">
    <property type="entry name" value="HisKA"/>
    <property type="match status" value="1"/>
</dbReference>
<dbReference type="PROSITE" id="PS50110">
    <property type="entry name" value="RESPONSE_REGULATORY"/>
    <property type="match status" value="1"/>
</dbReference>
<dbReference type="Pfam" id="PF02518">
    <property type="entry name" value="HATPase_c"/>
    <property type="match status" value="1"/>
</dbReference>
<evidence type="ECO:0000259" key="10">
    <source>
        <dbReference type="PROSITE" id="PS50110"/>
    </source>
</evidence>
<dbReference type="SMART" id="SM00387">
    <property type="entry name" value="HATPase_c"/>
    <property type="match status" value="1"/>
</dbReference>
<dbReference type="Gene3D" id="3.30.450.20">
    <property type="entry name" value="PAS domain"/>
    <property type="match status" value="1"/>
</dbReference>
<dbReference type="SMART" id="SM00448">
    <property type="entry name" value="REC"/>
    <property type="match status" value="1"/>
</dbReference>
<comment type="subcellular location">
    <subcellularLocation>
        <location evidence="2">Cell membrane</location>
    </subcellularLocation>
</comment>
<dbReference type="InterPro" id="IPR000014">
    <property type="entry name" value="PAS"/>
</dbReference>
<evidence type="ECO:0000259" key="9">
    <source>
        <dbReference type="PROSITE" id="PS50109"/>
    </source>
</evidence>
<dbReference type="PRINTS" id="PR00344">
    <property type="entry name" value="BCTRLSENSOR"/>
</dbReference>
<dbReference type="GO" id="GO:0005886">
    <property type="term" value="C:plasma membrane"/>
    <property type="evidence" value="ECO:0007669"/>
    <property type="project" value="UniProtKB-SubCell"/>
</dbReference>
<dbReference type="PROSITE" id="PS50109">
    <property type="entry name" value="HIS_KIN"/>
    <property type="match status" value="1"/>
</dbReference>
<dbReference type="Pfam" id="PF00072">
    <property type="entry name" value="Response_reg"/>
    <property type="match status" value="1"/>
</dbReference>
<dbReference type="SUPFAM" id="SSF52172">
    <property type="entry name" value="CheY-like"/>
    <property type="match status" value="1"/>
</dbReference>
<dbReference type="CDD" id="cd17546">
    <property type="entry name" value="REC_hyHK_CKI1_RcsC-like"/>
    <property type="match status" value="1"/>
</dbReference>
<dbReference type="Gene3D" id="3.30.565.10">
    <property type="entry name" value="Histidine kinase-like ATPase, C-terminal domain"/>
    <property type="match status" value="1"/>
</dbReference>
<keyword evidence="4 8" id="KW-0597">Phosphoprotein</keyword>
<dbReference type="RefSeq" id="WP_136845333.1">
    <property type="nucleotide sequence ID" value="NZ_SSTM01000001.1"/>
</dbReference>
<evidence type="ECO:0000256" key="3">
    <source>
        <dbReference type="ARBA" id="ARBA00012438"/>
    </source>
</evidence>